<protein>
    <submittedName>
        <fullName evidence="3">ATP-binding protein</fullName>
    </submittedName>
</protein>
<evidence type="ECO:0000256" key="1">
    <source>
        <dbReference type="ARBA" id="ARBA00022527"/>
    </source>
</evidence>
<evidence type="ECO:0000259" key="2">
    <source>
        <dbReference type="Pfam" id="PF13581"/>
    </source>
</evidence>
<dbReference type="InterPro" id="IPR003594">
    <property type="entry name" value="HATPase_dom"/>
</dbReference>
<dbReference type="EMBL" id="JARJBC010000020">
    <property type="protein sequence ID" value="MDF3292799.1"/>
    <property type="molecule type" value="Genomic_DNA"/>
</dbReference>
<keyword evidence="3" id="KW-0067">ATP-binding</keyword>
<reference evidence="3 4" key="1">
    <citation type="submission" date="2023-03" db="EMBL/GenBank/DDBJ databases">
        <title>Draft genome sequence of Streptomyces sp. RB6PN23 isolated from peat swamp forest in Thailand.</title>
        <authorList>
            <person name="Klaysubun C."/>
            <person name="Duangmal K."/>
        </authorList>
    </citation>
    <scope>NUCLEOTIDE SEQUENCE [LARGE SCALE GENOMIC DNA]</scope>
    <source>
        <strain evidence="3 4">RB6PN23</strain>
    </source>
</reference>
<dbReference type="Gene3D" id="3.30.565.10">
    <property type="entry name" value="Histidine kinase-like ATPase, C-terminal domain"/>
    <property type="match status" value="1"/>
</dbReference>
<sequence length="135" mass="14315">MPEYRRTFPGRPEELRNVRQWTRHILSGSPRVEDAALVVTELGSNALLHTASGDEPGTFRVSLATSGGGITVSVADLGAAKNEPSVQDPAEEDPHGRGLGLVVALAQHVDIDGDEHGRTITAYLMPVPAEPVIAC</sequence>
<keyword evidence="1" id="KW-0418">Kinase</keyword>
<gene>
    <name evidence="3" type="ORF">P3G67_26970</name>
</gene>
<name>A0ABT5ZSJ1_9ACTN</name>
<dbReference type="PANTHER" id="PTHR35526">
    <property type="entry name" value="ANTI-SIGMA-F FACTOR RSBW-RELATED"/>
    <property type="match status" value="1"/>
</dbReference>
<dbReference type="Pfam" id="PF13581">
    <property type="entry name" value="HATPase_c_2"/>
    <property type="match status" value="1"/>
</dbReference>
<dbReference type="SUPFAM" id="SSF55874">
    <property type="entry name" value="ATPase domain of HSP90 chaperone/DNA topoisomerase II/histidine kinase"/>
    <property type="match status" value="1"/>
</dbReference>
<dbReference type="Proteomes" id="UP001216579">
    <property type="component" value="Unassembled WGS sequence"/>
</dbReference>
<comment type="caution">
    <text evidence="3">The sequence shown here is derived from an EMBL/GenBank/DDBJ whole genome shotgun (WGS) entry which is preliminary data.</text>
</comment>
<dbReference type="InterPro" id="IPR050267">
    <property type="entry name" value="Anti-sigma-factor_SerPK"/>
</dbReference>
<evidence type="ECO:0000313" key="4">
    <source>
        <dbReference type="Proteomes" id="UP001216579"/>
    </source>
</evidence>
<dbReference type="RefSeq" id="WP_276095823.1">
    <property type="nucleotide sequence ID" value="NZ_JARJBC010000020.1"/>
</dbReference>
<dbReference type="CDD" id="cd16936">
    <property type="entry name" value="HATPase_RsbW-like"/>
    <property type="match status" value="1"/>
</dbReference>
<dbReference type="GO" id="GO:0005524">
    <property type="term" value="F:ATP binding"/>
    <property type="evidence" value="ECO:0007669"/>
    <property type="project" value="UniProtKB-KW"/>
</dbReference>
<organism evidence="3 4">
    <name type="scientific">Streptomyces silvisoli</name>
    <dbReference type="NCBI Taxonomy" id="3034235"/>
    <lineage>
        <taxon>Bacteria</taxon>
        <taxon>Bacillati</taxon>
        <taxon>Actinomycetota</taxon>
        <taxon>Actinomycetes</taxon>
        <taxon>Kitasatosporales</taxon>
        <taxon>Streptomycetaceae</taxon>
        <taxon>Streptomyces</taxon>
    </lineage>
</organism>
<accession>A0ABT5ZSJ1</accession>
<keyword evidence="1" id="KW-0723">Serine/threonine-protein kinase</keyword>
<keyword evidence="1" id="KW-0808">Transferase</keyword>
<feature type="domain" description="Histidine kinase/HSP90-like ATPase" evidence="2">
    <location>
        <begin position="8"/>
        <end position="122"/>
    </location>
</feature>
<evidence type="ECO:0000313" key="3">
    <source>
        <dbReference type="EMBL" id="MDF3292799.1"/>
    </source>
</evidence>
<keyword evidence="3" id="KW-0547">Nucleotide-binding</keyword>
<proteinExistence type="predicted"/>
<dbReference type="InterPro" id="IPR036890">
    <property type="entry name" value="HATPase_C_sf"/>
</dbReference>
<dbReference type="PANTHER" id="PTHR35526:SF3">
    <property type="entry name" value="ANTI-SIGMA-F FACTOR RSBW"/>
    <property type="match status" value="1"/>
</dbReference>
<keyword evidence="4" id="KW-1185">Reference proteome</keyword>